<keyword evidence="2" id="KW-0677">Repeat</keyword>
<dbReference type="AlphaFoldDB" id="A0A2T7PSB0"/>
<keyword evidence="3 5" id="KW-0863">Zinc-finger</keyword>
<dbReference type="SMART" id="SM00355">
    <property type="entry name" value="ZnF_C2H2"/>
    <property type="match status" value="1"/>
</dbReference>
<gene>
    <name evidence="8" type="ORF">C0Q70_03284</name>
</gene>
<keyword evidence="4" id="KW-0862">Zinc</keyword>
<evidence type="ECO:0000313" key="9">
    <source>
        <dbReference type="Proteomes" id="UP000245119"/>
    </source>
</evidence>
<keyword evidence="9" id="KW-1185">Reference proteome</keyword>
<accession>A0A2T7PSB0</accession>
<evidence type="ECO:0000256" key="4">
    <source>
        <dbReference type="ARBA" id="ARBA00022833"/>
    </source>
</evidence>
<organism evidence="8 9">
    <name type="scientific">Pomacea canaliculata</name>
    <name type="common">Golden apple snail</name>
    <dbReference type="NCBI Taxonomy" id="400727"/>
    <lineage>
        <taxon>Eukaryota</taxon>
        <taxon>Metazoa</taxon>
        <taxon>Spiralia</taxon>
        <taxon>Lophotrochozoa</taxon>
        <taxon>Mollusca</taxon>
        <taxon>Gastropoda</taxon>
        <taxon>Caenogastropoda</taxon>
        <taxon>Architaenioglossa</taxon>
        <taxon>Ampullarioidea</taxon>
        <taxon>Ampullariidae</taxon>
        <taxon>Pomacea</taxon>
    </lineage>
</organism>
<feature type="compositionally biased region" description="Low complexity" evidence="6">
    <location>
        <begin position="200"/>
        <end position="212"/>
    </location>
</feature>
<dbReference type="PROSITE" id="PS00028">
    <property type="entry name" value="ZINC_FINGER_C2H2_1"/>
    <property type="match status" value="1"/>
</dbReference>
<evidence type="ECO:0000313" key="8">
    <source>
        <dbReference type="EMBL" id="PVD36305.1"/>
    </source>
</evidence>
<dbReference type="OrthoDB" id="3533395at2759"/>
<proteinExistence type="predicted"/>
<feature type="region of interest" description="Disordered" evidence="6">
    <location>
        <begin position="175"/>
        <end position="218"/>
    </location>
</feature>
<feature type="compositionally biased region" description="Polar residues" evidence="6">
    <location>
        <begin position="281"/>
        <end position="300"/>
    </location>
</feature>
<evidence type="ECO:0000256" key="2">
    <source>
        <dbReference type="ARBA" id="ARBA00022737"/>
    </source>
</evidence>
<evidence type="ECO:0000256" key="6">
    <source>
        <dbReference type="SAM" id="MobiDB-lite"/>
    </source>
</evidence>
<dbReference type="PROSITE" id="PS50157">
    <property type="entry name" value="ZINC_FINGER_C2H2_2"/>
    <property type="match status" value="1"/>
</dbReference>
<reference evidence="8 9" key="1">
    <citation type="submission" date="2018-04" db="EMBL/GenBank/DDBJ databases">
        <title>The genome of golden apple snail Pomacea canaliculata provides insight into stress tolerance and invasive adaptation.</title>
        <authorList>
            <person name="Liu C."/>
            <person name="Liu B."/>
            <person name="Ren Y."/>
            <person name="Zhang Y."/>
            <person name="Wang H."/>
            <person name="Li S."/>
            <person name="Jiang F."/>
            <person name="Yin L."/>
            <person name="Zhang G."/>
            <person name="Qian W."/>
            <person name="Fan W."/>
        </authorList>
    </citation>
    <scope>NUCLEOTIDE SEQUENCE [LARGE SCALE GENOMIC DNA]</scope>
    <source>
        <strain evidence="8">SZHN2017</strain>
        <tissue evidence="8">Muscle</tissue>
    </source>
</reference>
<dbReference type="Pfam" id="PF00096">
    <property type="entry name" value="zf-C2H2"/>
    <property type="match status" value="1"/>
</dbReference>
<comment type="caution">
    <text evidence="8">The sequence shown here is derived from an EMBL/GenBank/DDBJ whole genome shotgun (WGS) entry which is preliminary data.</text>
</comment>
<dbReference type="FunFam" id="3.30.160.60:FF:000005">
    <property type="entry name" value="Zinc finger protein 14 homolog"/>
    <property type="match status" value="1"/>
</dbReference>
<evidence type="ECO:0000256" key="1">
    <source>
        <dbReference type="ARBA" id="ARBA00022723"/>
    </source>
</evidence>
<sequence>MFMSDDEDEEAANAVMQAIEVVKAAMGPTVAVEKTIYQEDSLMDPSMKLEHAKSEVSKLLLITAKKSKTKKDGLEMMKKRKTKRQKAARKSCQTQRHWCLDLIGDTRSRWQQIGTDQGLSSDTQIASFLIKHYESTQASKCTNCNSPLVLFCEKCHYNLVSETEPKNLSQNLALPASQLVPSTGEDEEETDKSLEEESTEQSSQESKPSKTSAPVLRKSGKRQPYMCRECEKPFKCPECGIAFSDSANLSKHKKNKHPKHLKVLPKMPLPLMPPAAAEQPSLASSANSCKSGTSDDSSIVSGPLPSSGPSIFPFYNYYYPYQNQTAQNFVEHSSGSV</sequence>
<feature type="domain" description="C2H2-type" evidence="7">
    <location>
        <begin position="234"/>
        <end position="257"/>
    </location>
</feature>
<dbReference type="GO" id="GO:0008270">
    <property type="term" value="F:zinc ion binding"/>
    <property type="evidence" value="ECO:0007669"/>
    <property type="project" value="UniProtKB-KW"/>
</dbReference>
<name>A0A2T7PSB0_POMCA</name>
<feature type="compositionally biased region" description="Acidic residues" evidence="6">
    <location>
        <begin position="184"/>
        <end position="199"/>
    </location>
</feature>
<dbReference type="InterPro" id="IPR036236">
    <property type="entry name" value="Znf_C2H2_sf"/>
</dbReference>
<feature type="region of interest" description="Disordered" evidence="6">
    <location>
        <begin position="273"/>
        <end position="302"/>
    </location>
</feature>
<protein>
    <recommendedName>
        <fullName evidence="7">C2H2-type domain-containing protein</fullName>
    </recommendedName>
</protein>
<dbReference type="InterPro" id="IPR013087">
    <property type="entry name" value="Znf_C2H2_type"/>
</dbReference>
<dbReference type="Gene3D" id="3.30.160.60">
    <property type="entry name" value="Classic Zinc Finger"/>
    <property type="match status" value="1"/>
</dbReference>
<evidence type="ECO:0000256" key="3">
    <source>
        <dbReference type="ARBA" id="ARBA00022771"/>
    </source>
</evidence>
<dbReference type="EMBL" id="PZQS01000002">
    <property type="protein sequence ID" value="PVD36305.1"/>
    <property type="molecule type" value="Genomic_DNA"/>
</dbReference>
<dbReference type="Proteomes" id="UP000245119">
    <property type="component" value="Linkage Group LG2"/>
</dbReference>
<evidence type="ECO:0000259" key="7">
    <source>
        <dbReference type="PROSITE" id="PS50157"/>
    </source>
</evidence>
<evidence type="ECO:0000256" key="5">
    <source>
        <dbReference type="PROSITE-ProRule" id="PRU00042"/>
    </source>
</evidence>
<keyword evidence="1" id="KW-0479">Metal-binding</keyword>
<dbReference type="SUPFAM" id="SSF57667">
    <property type="entry name" value="beta-beta-alpha zinc fingers"/>
    <property type="match status" value="1"/>
</dbReference>